<keyword evidence="7" id="KW-0520">NAD</keyword>
<evidence type="ECO:0000256" key="7">
    <source>
        <dbReference type="ARBA" id="ARBA00023027"/>
    </source>
</evidence>
<keyword evidence="15" id="KW-1185">Reference proteome</keyword>
<dbReference type="EMBL" id="CP121689">
    <property type="protein sequence ID" value="WZL77018.1"/>
    <property type="molecule type" value="Genomic_DNA"/>
</dbReference>
<keyword evidence="8" id="KW-0119">Carbohydrate metabolism</keyword>
<dbReference type="InterPro" id="IPR001509">
    <property type="entry name" value="Epimerase_deHydtase"/>
</dbReference>
<keyword evidence="12" id="KW-1133">Transmembrane helix</keyword>
<evidence type="ECO:0000256" key="10">
    <source>
        <dbReference type="ARBA" id="ARBA00031367"/>
    </source>
</evidence>
<dbReference type="SUPFAM" id="SSF51735">
    <property type="entry name" value="NAD(P)-binding Rossmann-fold domains"/>
    <property type="match status" value="1"/>
</dbReference>
<dbReference type="InterPro" id="IPR036291">
    <property type="entry name" value="NAD(P)-bd_dom_sf"/>
</dbReference>
<comment type="catalytic activity">
    <reaction evidence="1">
        <text>UDP-alpha-D-glucose = UDP-alpha-D-galactose</text>
        <dbReference type="Rhea" id="RHEA:22168"/>
        <dbReference type="ChEBI" id="CHEBI:58885"/>
        <dbReference type="ChEBI" id="CHEBI:66914"/>
        <dbReference type="EC" id="5.1.3.2"/>
    </reaction>
</comment>
<keyword evidence="12" id="KW-0812">Transmembrane</keyword>
<dbReference type="Gene3D" id="3.40.50.720">
    <property type="entry name" value="NAD(P)-binding Rossmann-like Domain"/>
    <property type="match status" value="1"/>
</dbReference>
<accession>A0ABZ2YDG8</accession>
<dbReference type="EC" id="5.1.3.2" evidence="5"/>
<feature type="transmembrane region" description="Helical" evidence="12">
    <location>
        <begin position="7"/>
        <end position="25"/>
    </location>
</feature>
<evidence type="ECO:0000256" key="11">
    <source>
        <dbReference type="ARBA" id="ARBA00033067"/>
    </source>
</evidence>
<evidence type="ECO:0000313" key="15">
    <source>
        <dbReference type="Proteomes" id="UP001461341"/>
    </source>
</evidence>
<evidence type="ECO:0000256" key="12">
    <source>
        <dbReference type="SAM" id="Phobius"/>
    </source>
</evidence>
<evidence type="ECO:0000256" key="4">
    <source>
        <dbReference type="ARBA" id="ARBA00007637"/>
    </source>
</evidence>
<evidence type="ECO:0000259" key="13">
    <source>
        <dbReference type="Pfam" id="PF01370"/>
    </source>
</evidence>
<name>A0ABZ2YDG8_9BACT</name>
<keyword evidence="12" id="KW-0472">Membrane</keyword>
<evidence type="ECO:0000313" key="14">
    <source>
        <dbReference type="EMBL" id="WZL77018.1"/>
    </source>
</evidence>
<evidence type="ECO:0000256" key="9">
    <source>
        <dbReference type="ARBA" id="ARBA00023235"/>
    </source>
</evidence>
<protein>
    <recommendedName>
        <fullName evidence="6">UDP-glucose 4-epimerase</fullName>
        <ecNumber evidence="5">5.1.3.2</ecNumber>
    </recommendedName>
    <alternativeName>
        <fullName evidence="11">Galactowaldenase</fullName>
    </alternativeName>
    <alternativeName>
        <fullName evidence="10">UDP-galactose 4-epimerase</fullName>
    </alternativeName>
</protein>
<evidence type="ECO:0000256" key="5">
    <source>
        <dbReference type="ARBA" id="ARBA00013189"/>
    </source>
</evidence>
<keyword evidence="9" id="KW-0413">Isomerase</keyword>
<evidence type="ECO:0000256" key="2">
    <source>
        <dbReference type="ARBA" id="ARBA00001911"/>
    </source>
</evidence>
<dbReference type="PANTHER" id="PTHR43725">
    <property type="entry name" value="UDP-GLUCOSE 4-EPIMERASE"/>
    <property type="match status" value="1"/>
</dbReference>
<dbReference type="PANTHER" id="PTHR43725:SF47">
    <property type="entry name" value="UDP-GLUCOSE 4-EPIMERASE"/>
    <property type="match status" value="1"/>
</dbReference>
<gene>
    <name evidence="14" type="ORF">QBE54_04650</name>
</gene>
<proteinExistence type="inferred from homology"/>
<sequence>MIKKGRVLVIGGTGHIGSFLVPMLVSEGYEVVVLTRGLTQPFPRNFLFSRVHTEIIDRSQDEQNGRLQEVIKKYQPEAIIDLICFEPQSADYLIELLSGSDALLLSCGTAWVYGPVQKVPVEETHPRNPLNDYARKKALIEEKLLQACRAGKFPAVLIHPGHITGAGKTLVTPFGDHNPETLQKIINGEEIFLLDGGFSILHHVHPFDVAQLFVKALKYRKKAIGESFNCGASHAMTFYGMGVFFASLFGKELRFRCIQLEEYTEQFGFPEEAYYHVRQGCCMSIEKARKLLSFQPAYSPEQAIIDATNYLLQQGVLKVKNNE</sequence>
<dbReference type="Proteomes" id="UP001461341">
    <property type="component" value="Chromosome"/>
</dbReference>
<comment type="similarity">
    <text evidence="4">Belongs to the NAD(P)-dependent epimerase/dehydratase family.</text>
</comment>
<comment type="pathway">
    <text evidence="3">Carbohydrate metabolism; galactose metabolism.</text>
</comment>
<evidence type="ECO:0000256" key="8">
    <source>
        <dbReference type="ARBA" id="ARBA00023144"/>
    </source>
</evidence>
<feature type="domain" description="NAD-dependent epimerase/dehydratase" evidence="13">
    <location>
        <begin position="7"/>
        <end position="231"/>
    </location>
</feature>
<comment type="cofactor">
    <cofactor evidence="2">
        <name>NAD(+)</name>
        <dbReference type="ChEBI" id="CHEBI:57540"/>
    </cofactor>
</comment>
<reference evidence="14 15" key="1">
    <citation type="submission" date="2023-03" db="EMBL/GenBank/DDBJ databases">
        <title>Novel Species.</title>
        <authorList>
            <person name="Ma S."/>
        </authorList>
    </citation>
    <scope>NUCLEOTIDE SEQUENCE [LARGE SCALE GENOMIC DNA]</scope>
    <source>
        <strain evidence="14 15">B11</strain>
    </source>
</reference>
<evidence type="ECO:0000256" key="6">
    <source>
        <dbReference type="ARBA" id="ARBA00018569"/>
    </source>
</evidence>
<dbReference type="RefSeq" id="WP_369019185.1">
    <property type="nucleotide sequence ID" value="NZ_CP121689.1"/>
</dbReference>
<evidence type="ECO:0000256" key="1">
    <source>
        <dbReference type="ARBA" id="ARBA00000083"/>
    </source>
</evidence>
<evidence type="ECO:0000256" key="3">
    <source>
        <dbReference type="ARBA" id="ARBA00004947"/>
    </source>
</evidence>
<dbReference type="Pfam" id="PF01370">
    <property type="entry name" value="Epimerase"/>
    <property type="match status" value="1"/>
</dbReference>
<keyword evidence="8" id="KW-0299">Galactose metabolism</keyword>
<organism evidence="14 15">
    <name type="scientific">Thermatribacter velox</name>
    <dbReference type="NCBI Taxonomy" id="3039681"/>
    <lineage>
        <taxon>Bacteria</taxon>
        <taxon>Pseudomonadati</taxon>
        <taxon>Atribacterota</taxon>
        <taxon>Atribacteria</taxon>
        <taxon>Atribacterales</taxon>
        <taxon>Thermatribacteraceae</taxon>
        <taxon>Thermatribacter</taxon>
    </lineage>
</organism>